<dbReference type="Gene3D" id="3.10.20.520">
    <property type="entry name" value="Phenylacetic acid degradation B"/>
    <property type="match status" value="1"/>
</dbReference>
<name>V4HPM2_9EURY</name>
<organism evidence="2 3">
    <name type="scientific">Candidatus Halobonum tyrrellensis G22</name>
    <dbReference type="NCBI Taxonomy" id="1324957"/>
    <lineage>
        <taxon>Archaea</taxon>
        <taxon>Methanobacteriati</taxon>
        <taxon>Methanobacteriota</taxon>
        <taxon>Stenosarchaea group</taxon>
        <taxon>Halobacteria</taxon>
        <taxon>Halobacteriales</taxon>
        <taxon>Haloferacaceae</taxon>
        <taxon>Candidatus Halobonum</taxon>
    </lineage>
</organism>
<protein>
    <submittedName>
        <fullName evidence="2">Phenylacetic acid degradation protein B</fullName>
    </submittedName>
</protein>
<dbReference type="EMBL" id="ASGZ01000005">
    <property type="protein sequence ID" value="ESP89844.1"/>
    <property type="molecule type" value="Genomic_DNA"/>
</dbReference>
<gene>
    <name evidence="2" type="ORF">K933_02636</name>
</gene>
<dbReference type="InterPro" id="IPR023976">
    <property type="entry name" value="CHP04031_Htur1727"/>
</dbReference>
<proteinExistence type="predicted"/>
<reference evidence="2 3" key="1">
    <citation type="journal article" date="2013" name="Genome Announc.">
        <title>Draft Genome Sequence of 'Candidatus Halobonum tyrrellensis' Strain G22, Isolated from the Hypersaline Waters of Lake Tyrrell, Australia.</title>
        <authorList>
            <person name="Ugalde J.A."/>
            <person name="Narasingarao P."/>
            <person name="Kuo S."/>
            <person name="Podell S."/>
            <person name="Allen E.E."/>
        </authorList>
    </citation>
    <scope>NUCLEOTIDE SEQUENCE [LARGE SCALE GENOMIC DNA]</scope>
    <source>
        <strain evidence="2 3">G22</strain>
    </source>
</reference>
<dbReference type="eggNOG" id="arCOG06266">
    <property type="taxonomic scope" value="Archaea"/>
</dbReference>
<accession>V4HPM2</accession>
<dbReference type="RefSeq" id="WP_023393119.1">
    <property type="nucleotide sequence ID" value="NZ_ASGZ01000005.1"/>
</dbReference>
<dbReference type="AlphaFoldDB" id="V4HPM2"/>
<evidence type="ECO:0000313" key="3">
    <source>
        <dbReference type="Proteomes" id="UP000017840"/>
    </source>
</evidence>
<dbReference type="OrthoDB" id="168567at2157"/>
<comment type="caution">
    <text evidence="2">The sequence shown here is derived from an EMBL/GenBank/DDBJ whole genome shotgun (WGS) entry which is preliminary data.</text>
</comment>
<dbReference type="PATRIC" id="fig|1324957.4.peg.539"/>
<feature type="region of interest" description="Disordered" evidence="1">
    <location>
        <begin position="75"/>
        <end position="99"/>
    </location>
</feature>
<dbReference type="InterPro" id="IPR038693">
    <property type="entry name" value="PaaB_sf"/>
</dbReference>
<dbReference type="STRING" id="1324957.K933_02636"/>
<keyword evidence="3" id="KW-1185">Reference proteome</keyword>
<evidence type="ECO:0000313" key="2">
    <source>
        <dbReference type="EMBL" id="ESP89844.1"/>
    </source>
</evidence>
<evidence type="ECO:0000256" key="1">
    <source>
        <dbReference type="SAM" id="MobiDB-lite"/>
    </source>
</evidence>
<dbReference type="NCBIfam" id="TIGR04031">
    <property type="entry name" value="Htur_1727_fam"/>
    <property type="match status" value="1"/>
</dbReference>
<dbReference type="Proteomes" id="UP000017840">
    <property type="component" value="Unassembled WGS sequence"/>
</dbReference>
<sequence length="99" mass="10982">MVENPDRHRVGDHPRDAAGREWEVFVRPDGADPLRHVGSVSAPSVGVAYEQAETLFAWCADDVWLCPADAVERYSTHTLDDDAERVPVGPDGDERPRES</sequence>